<keyword evidence="3" id="KW-1185">Reference proteome</keyword>
<name>A0A6A6F8M3_9PEZI</name>
<dbReference type="AlphaFoldDB" id="A0A6A6F8M3"/>
<dbReference type="OrthoDB" id="3644769at2759"/>
<evidence type="ECO:0000313" key="3">
    <source>
        <dbReference type="Proteomes" id="UP000799539"/>
    </source>
</evidence>
<feature type="compositionally biased region" description="Basic and acidic residues" evidence="1">
    <location>
        <begin position="574"/>
        <end position="634"/>
    </location>
</feature>
<proteinExistence type="predicted"/>
<organism evidence="2 3">
    <name type="scientific">Cercospora zeae-maydis SCOH1-5</name>
    <dbReference type="NCBI Taxonomy" id="717836"/>
    <lineage>
        <taxon>Eukaryota</taxon>
        <taxon>Fungi</taxon>
        <taxon>Dikarya</taxon>
        <taxon>Ascomycota</taxon>
        <taxon>Pezizomycotina</taxon>
        <taxon>Dothideomycetes</taxon>
        <taxon>Dothideomycetidae</taxon>
        <taxon>Mycosphaerellales</taxon>
        <taxon>Mycosphaerellaceae</taxon>
        <taxon>Cercospora</taxon>
    </lineage>
</organism>
<evidence type="ECO:0000256" key="1">
    <source>
        <dbReference type="SAM" id="MobiDB-lite"/>
    </source>
</evidence>
<protein>
    <submittedName>
        <fullName evidence="2">Uncharacterized protein</fullName>
    </submittedName>
</protein>
<accession>A0A6A6F8M3</accession>
<feature type="compositionally biased region" description="Polar residues" evidence="1">
    <location>
        <begin position="496"/>
        <end position="522"/>
    </location>
</feature>
<feature type="region of interest" description="Disordered" evidence="1">
    <location>
        <begin position="725"/>
        <end position="770"/>
    </location>
</feature>
<sequence>MLIDERVALQDRKEGIVQGTPSSVPIRRGFNAGHSNTGCGALGSCTSEKQTGPRTAGNVKSEMLHVLKISGTYTSLPQSVKSRLSRPYCCALRSVNCSALAISSSRALFIAPELQLNEVTLIMSAPGFSHSNGRKLPRPVLVAEETSKKSFDPSHRTLIKKCLPSWQSASHTYRLTQSDQIELNQKREAQGLPVFPISSGKEKVSTKVEARLRKTLREVTRKVNVWSERLLDCGTAKAATATTDGPARPMLKGRSVSVVDTSVYVAQNVDDLQPRLGCGLRRTNAIRQRGNAIRRSVDIRRRLSVASRDGDRFTGVSPSIELLTPFDRDFEALRTIAEDGAEQSKNSMKVNEVGDKYNRTLPMGNGDVAMETAETLSSAVANAAGVAQRPICLFYLDWEQSRRTASRSSSISTATSFQLHDTTDADHASTRQPHITRIANYAVQVVRSASQRSEGAVVDSAQNPAWPGGFNPTRVPSPQDPVGRKREHTPRHDSRQWNVGSSKNRQTSLQESASSHTGQTPSPSNPHGRGRSHMQRAQLRQSGSDGHTGISQEQLENADQELGDALLPGFQTPELRKSRASRDELRKFRREERPEQTQGDETRRADRGSQKERLPEEKTNRRDRPGSHDAETKLAEFAPGPDFMQLTSSESDDDELISKRSAVPEMVRNDAHVSTSRVVMPKFQASEFVNLNTPCVSPSHDSEVDNALERVRQSHSALVGVLNEHAGHQSEPDSEGCGDVVPKGCHRPGPTVAAGSPVATRESRRPSWARVGHHGIRSWNESHDAMDMKGVKSEPGFRLEIGSRQGPSSAWMDGIAELASDDGTSASKQMNALISQVEAGIQDTRNISSNSTMSAWRDAAINAVLHQSAEAEAETE</sequence>
<feature type="region of interest" description="Disordered" evidence="1">
    <location>
        <begin position="453"/>
        <end position="550"/>
    </location>
</feature>
<feature type="compositionally biased region" description="Polar residues" evidence="1">
    <location>
        <begin position="538"/>
        <end position="550"/>
    </location>
</feature>
<gene>
    <name evidence="2" type="ORF">CERZMDRAFT_86770</name>
</gene>
<dbReference type="EMBL" id="ML992686">
    <property type="protein sequence ID" value="KAF2209427.1"/>
    <property type="molecule type" value="Genomic_DNA"/>
</dbReference>
<evidence type="ECO:0000313" key="2">
    <source>
        <dbReference type="EMBL" id="KAF2209427.1"/>
    </source>
</evidence>
<dbReference type="Proteomes" id="UP000799539">
    <property type="component" value="Unassembled WGS sequence"/>
</dbReference>
<reference evidence="2" key="1">
    <citation type="journal article" date="2020" name="Stud. Mycol.">
        <title>101 Dothideomycetes genomes: a test case for predicting lifestyles and emergence of pathogens.</title>
        <authorList>
            <person name="Haridas S."/>
            <person name="Albert R."/>
            <person name="Binder M."/>
            <person name="Bloem J."/>
            <person name="Labutti K."/>
            <person name="Salamov A."/>
            <person name="Andreopoulos B."/>
            <person name="Baker S."/>
            <person name="Barry K."/>
            <person name="Bills G."/>
            <person name="Bluhm B."/>
            <person name="Cannon C."/>
            <person name="Castanera R."/>
            <person name="Culley D."/>
            <person name="Daum C."/>
            <person name="Ezra D."/>
            <person name="Gonzalez J."/>
            <person name="Henrissat B."/>
            <person name="Kuo A."/>
            <person name="Liang C."/>
            <person name="Lipzen A."/>
            <person name="Lutzoni F."/>
            <person name="Magnuson J."/>
            <person name="Mondo S."/>
            <person name="Nolan M."/>
            <person name="Ohm R."/>
            <person name="Pangilinan J."/>
            <person name="Park H.-J."/>
            <person name="Ramirez L."/>
            <person name="Alfaro M."/>
            <person name="Sun H."/>
            <person name="Tritt A."/>
            <person name="Yoshinaga Y."/>
            <person name="Zwiers L.-H."/>
            <person name="Turgeon B."/>
            <person name="Goodwin S."/>
            <person name="Spatafora J."/>
            <person name="Crous P."/>
            <person name="Grigoriev I."/>
        </authorList>
    </citation>
    <scope>NUCLEOTIDE SEQUENCE</scope>
    <source>
        <strain evidence="2">SCOH1-5</strain>
    </source>
</reference>
<feature type="region of interest" description="Disordered" evidence="1">
    <location>
        <begin position="568"/>
        <end position="654"/>
    </location>
</feature>